<dbReference type="RefSeq" id="WP_275118812.1">
    <property type="nucleotide sequence ID" value="NZ_JAOTPO010000008.1"/>
</dbReference>
<proteinExistence type="inferred from homology"/>
<evidence type="ECO:0000256" key="2">
    <source>
        <dbReference type="ARBA" id="ARBA00022649"/>
    </source>
</evidence>
<dbReference type="PANTHER" id="PTHR33988">
    <property type="entry name" value="ENDORIBONUCLEASE MAZF-RELATED"/>
    <property type="match status" value="1"/>
</dbReference>
<gene>
    <name evidence="3" type="ORF">N7Z68_12505</name>
</gene>
<keyword evidence="2" id="KW-1277">Toxin-antitoxin system</keyword>
<reference evidence="3" key="1">
    <citation type="submission" date="2024-05" db="EMBL/GenBank/DDBJ databases">
        <title>Alkalihalobacillus sp. strain MEB203 novel alkaliphilic bacterium from Lonar Lake, India.</title>
        <authorList>
            <person name="Joshi A."/>
            <person name="Thite S."/>
            <person name="Mengade P."/>
        </authorList>
    </citation>
    <scope>NUCLEOTIDE SEQUENCE</scope>
    <source>
        <strain evidence="3">MEB 203</strain>
    </source>
</reference>
<sequence length="117" mass="13378">MMRFGMMHKQGDIVLIPVPFSDLSNRKQRPVLIISNDDYNQMTDDILVVAITSQLKDLDYSVVIEQKDLEQGTLKVTSAVRSDKVYTLSKGIIRKRFGKVNTEVLNSVRTKIEHLIK</sequence>
<organism evidence="3 4">
    <name type="scientific">Alkalihalobacterium chitinilyticum</name>
    <dbReference type="NCBI Taxonomy" id="2980103"/>
    <lineage>
        <taxon>Bacteria</taxon>
        <taxon>Bacillati</taxon>
        <taxon>Bacillota</taxon>
        <taxon>Bacilli</taxon>
        <taxon>Bacillales</taxon>
        <taxon>Bacillaceae</taxon>
        <taxon>Alkalihalobacterium</taxon>
    </lineage>
</organism>
<comment type="similarity">
    <text evidence="1">Belongs to the PemK/MazF family.</text>
</comment>
<evidence type="ECO:0000313" key="4">
    <source>
        <dbReference type="Proteomes" id="UP001148125"/>
    </source>
</evidence>
<protein>
    <submittedName>
        <fullName evidence="3">Type II toxin-antitoxin system PemK/MazF family toxin</fullName>
    </submittedName>
</protein>
<dbReference type="InterPro" id="IPR011067">
    <property type="entry name" value="Plasmid_toxin/cell-grow_inhib"/>
</dbReference>
<comment type="caution">
    <text evidence="3">The sequence shown here is derived from an EMBL/GenBank/DDBJ whole genome shotgun (WGS) entry which is preliminary data.</text>
</comment>
<dbReference type="Gene3D" id="2.30.30.110">
    <property type="match status" value="1"/>
</dbReference>
<evidence type="ECO:0000313" key="3">
    <source>
        <dbReference type="EMBL" id="MDE5414196.1"/>
    </source>
</evidence>
<dbReference type="Pfam" id="PF02452">
    <property type="entry name" value="PemK_toxin"/>
    <property type="match status" value="1"/>
</dbReference>
<dbReference type="EMBL" id="JAOTPO010000008">
    <property type="protein sequence ID" value="MDE5414196.1"/>
    <property type="molecule type" value="Genomic_DNA"/>
</dbReference>
<accession>A0ABT5VGA1</accession>
<name>A0ABT5VGA1_9BACI</name>
<dbReference type="InterPro" id="IPR003477">
    <property type="entry name" value="PemK-like"/>
</dbReference>
<dbReference type="Proteomes" id="UP001148125">
    <property type="component" value="Unassembled WGS sequence"/>
</dbReference>
<evidence type="ECO:0000256" key="1">
    <source>
        <dbReference type="ARBA" id="ARBA00007521"/>
    </source>
</evidence>
<dbReference type="SUPFAM" id="SSF50118">
    <property type="entry name" value="Cell growth inhibitor/plasmid maintenance toxic component"/>
    <property type="match status" value="1"/>
</dbReference>
<keyword evidence="4" id="KW-1185">Reference proteome</keyword>